<gene>
    <name evidence="3" type="ORF">H696_00682</name>
</gene>
<evidence type="ECO:0000313" key="4">
    <source>
        <dbReference type="Proteomes" id="UP000030693"/>
    </source>
</evidence>
<sequence length="997" mass="106057">MTPPSAEKHGGAAPASTSAIPPAPPLSPAMQASAARLAQKESASAGASQQQQQHQSQPKRWTEVVNDQSGDRRQQAGTGPSSPRSAPLSPKSGPRASASAESTGAGAKKSDAAPASPRAGGKKADPGQPVVTTVRSPDGRKLEVRSPPGSPRARAAGPASGSGARKQQDLKIQVNVDAPAFHPKGLQQQQQQQQQQQATIPSKSANQGGPGSPRQQQQQQQQHRQGAGAPRSPGGRGRQQASPRQPGSPRQRAASNAPRSPGGRIAHQSQQHGRQHHHHHHQQQQHQHQHQQHHAGGDINISLRDHMLGHHASHRTRQGEETMTILAPGSPRALTFDGATSAVQTQFRPFGEEAGQILTHQEAWQADRSHWSNLGTSPGPSHLGDEQPLIRDRTEEIRRLEARLAQEQASLAALREGRHHAHGHHSHSHSHSHSHHSASTSASGHHHFDQQTHMADGAADYAPLNEEQLATLQGAYSILGTPDAWREALHESAHHGKLSPRTAHRLGDMADLLHQRHIGAHAASKGSSRVSSSSAAAASAATTATATTTGMPIHTHSAHAGAGHNMLSAMGQLHRRVAREAAAAGRARSEGFARRQRDMLAPGKQYHRAGAAAMGPGQRFSLKMRPAGGTIPSDFWGREFLQYALNPAFRLEHAFSDWSDMASAPGVLSAADAAARHGPASHRAQHHERHHHHQQQQQQQHYKQAAAADWSDDYHQQFHTQHRRMADSVAGAGAGAGAGRRMSADMRSRLHVSIPEGHNEMSEFDKVSYSSRTTFVPASTSPRLRAAYEASERASHGGGGARHARSHILPEDQMALDELVVLESGMPYTSVTTNLSPAGAAYLASSGSRYGSTSAAAAAAAAAGAGTEEEGGFHPIRDLRRGMDAVRRAMSPPGSPLLNRAFDFIAHPLKTAAAGTQMARDLAQREAGRLRNQLGLGDGKAIPTAGVHHQPLARSLDAIVHPERSFMATAGTMACVVGPAVMFMLASIARATPDWAF</sequence>
<keyword evidence="4" id="KW-1185">Reference proteome</keyword>
<protein>
    <submittedName>
        <fullName evidence="3">Uncharacterized protein</fullName>
    </submittedName>
</protein>
<feature type="compositionally biased region" description="Low complexity" evidence="1">
    <location>
        <begin position="212"/>
        <end position="242"/>
    </location>
</feature>
<feature type="transmembrane region" description="Helical" evidence="2">
    <location>
        <begin position="966"/>
        <end position="989"/>
    </location>
</feature>
<feature type="compositionally biased region" description="Basic residues" evidence="1">
    <location>
        <begin position="273"/>
        <end position="293"/>
    </location>
</feature>
<evidence type="ECO:0000256" key="1">
    <source>
        <dbReference type="SAM" id="MobiDB-lite"/>
    </source>
</evidence>
<proteinExistence type="predicted"/>
<keyword evidence="2" id="KW-1133">Transmembrane helix</keyword>
<dbReference type="EMBL" id="KB932201">
    <property type="protein sequence ID" value="KCV73134.1"/>
    <property type="molecule type" value="Genomic_DNA"/>
</dbReference>
<feature type="compositionally biased region" description="Low complexity" evidence="1">
    <location>
        <begin position="695"/>
        <end position="706"/>
    </location>
</feature>
<feature type="region of interest" description="Disordered" evidence="1">
    <location>
        <begin position="578"/>
        <end position="598"/>
    </location>
</feature>
<feature type="compositionally biased region" description="Basic residues" evidence="1">
    <location>
        <begin position="417"/>
        <end position="436"/>
    </location>
</feature>
<dbReference type="AlphaFoldDB" id="A0A058ZFK2"/>
<feature type="compositionally biased region" description="Basic and acidic residues" evidence="1">
    <location>
        <begin position="1"/>
        <end position="10"/>
    </location>
</feature>
<evidence type="ECO:0000313" key="3">
    <source>
        <dbReference type="EMBL" id="KCV73134.1"/>
    </source>
</evidence>
<organism evidence="3">
    <name type="scientific">Fonticula alba</name>
    <name type="common">Slime mold</name>
    <dbReference type="NCBI Taxonomy" id="691883"/>
    <lineage>
        <taxon>Eukaryota</taxon>
        <taxon>Rotosphaerida</taxon>
        <taxon>Fonticulaceae</taxon>
        <taxon>Fonticula</taxon>
    </lineage>
</organism>
<name>A0A058ZFK2_FONAL</name>
<feature type="compositionally biased region" description="Low complexity" evidence="1">
    <location>
        <begin position="145"/>
        <end position="165"/>
    </location>
</feature>
<feature type="compositionally biased region" description="Basic and acidic residues" evidence="1">
    <location>
        <begin position="587"/>
        <end position="598"/>
    </location>
</feature>
<feature type="region of interest" description="Disordered" evidence="1">
    <location>
        <begin position="1"/>
        <end position="295"/>
    </location>
</feature>
<dbReference type="RefSeq" id="XP_009492835.1">
    <property type="nucleotide sequence ID" value="XM_009494560.1"/>
</dbReference>
<dbReference type="GeneID" id="20525407"/>
<feature type="region of interest" description="Disordered" evidence="1">
    <location>
        <begin position="416"/>
        <end position="449"/>
    </location>
</feature>
<reference evidence="3" key="1">
    <citation type="submission" date="2013-04" db="EMBL/GenBank/DDBJ databases">
        <title>The Genome Sequence of Fonticula alba ATCC 38817.</title>
        <authorList>
            <consortium name="The Broad Institute Genomics Platform"/>
            <person name="Russ C."/>
            <person name="Cuomo C."/>
            <person name="Burger G."/>
            <person name="Gray M.W."/>
            <person name="Holland P.W.H."/>
            <person name="King N."/>
            <person name="Lang F.B.F."/>
            <person name="Roger A.J."/>
            <person name="Ruiz-Trillo I."/>
            <person name="Brown M."/>
            <person name="Walker B."/>
            <person name="Young S."/>
            <person name="Zeng Q."/>
            <person name="Gargeya S."/>
            <person name="Fitzgerald M."/>
            <person name="Haas B."/>
            <person name="Abouelleil A."/>
            <person name="Allen A.W."/>
            <person name="Alvarado L."/>
            <person name="Arachchi H.M."/>
            <person name="Berlin A.M."/>
            <person name="Chapman S.B."/>
            <person name="Gainer-Dewar J."/>
            <person name="Goldberg J."/>
            <person name="Griggs A."/>
            <person name="Gujja S."/>
            <person name="Hansen M."/>
            <person name="Howarth C."/>
            <person name="Imamovic A."/>
            <person name="Ireland A."/>
            <person name="Larimer J."/>
            <person name="McCowan C."/>
            <person name="Murphy C."/>
            <person name="Pearson M."/>
            <person name="Poon T.W."/>
            <person name="Priest M."/>
            <person name="Roberts A."/>
            <person name="Saif S."/>
            <person name="Shea T."/>
            <person name="Sisk P."/>
            <person name="Sykes S."/>
            <person name="Wortman J."/>
            <person name="Nusbaum C."/>
            <person name="Birren B."/>
        </authorList>
    </citation>
    <scope>NUCLEOTIDE SEQUENCE [LARGE SCALE GENOMIC DNA]</scope>
    <source>
        <strain evidence="3">ATCC 38817</strain>
    </source>
</reference>
<feature type="region of interest" description="Disordered" evidence="1">
    <location>
        <begin position="674"/>
        <end position="706"/>
    </location>
</feature>
<feature type="compositionally biased region" description="Low complexity" evidence="1">
    <location>
        <begin position="28"/>
        <end position="56"/>
    </location>
</feature>
<keyword evidence="2" id="KW-0472">Membrane</keyword>
<evidence type="ECO:0000256" key="2">
    <source>
        <dbReference type="SAM" id="Phobius"/>
    </source>
</evidence>
<feature type="compositionally biased region" description="Low complexity" evidence="1">
    <location>
        <begin position="187"/>
        <end position="197"/>
    </location>
</feature>
<keyword evidence="2" id="KW-0812">Transmembrane</keyword>
<dbReference type="Proteomes" id="UP000030693">
    <property type="component" value="Unassembled WGS sequence"/>
</dbReference>
<accession>A0A058ZFK2</accession>
<feature type="compositionally biased region" description="Basic residues" evidence="1">
    <location>
        <begin position="679"/>
        <end position="694"/>
    </location>
</feature>
<feature type="compositionally biased region" description="Low complexity" evidence="1">
    <location>
        <begin position="96"/>
        <end position="107"/>
    </location>
</feature>
<feature type="compositionally biased region" description="Polar residues" evidence="1">
    <location>
        <begin position="75"/>
        <end position="84"/>
    </location>
</feature>